<dbReference type="InterPro" id="IPR001509">
    <property type="entry name" value="Epimerase_deHydtase"/>
</dbReference>
<dbReference type="InterPro" id="IPR036291">
    <property type="entry name" value="NAD(P)-bd_dom_sf"/>
</dbReference>
<proteinExistence type="predicted"/>
<accession>A0ABW5WEX5</accession>
<dbReference type="PANTHER" id="PTHR48079">
    <property type="entry name" value="PROTEIN YEEZ"/>
    <property type="match status" value="1"/>
</dbReference>
<evidence type="ECO:0000313" key="3">
    <source>
        <dbReference type="Proteomes" id="UP001597478"/>
    </source>
</evidence>
<comment type="caution">
    <text evidence="2">The sequence shown here is derived from an EMBL/GenBank/DDBJ whole genome shotgun (WGS) entry which is preliminary data.</text>
</comment>
<dbReference type="InterPro" id="IPR051783">
    <property type="entry name" value="NAD(P)-dependent_oxidoreduct"/>
</dbReference>
<keyword evidence="3" id="KW-1185">Reference proteome</keyword>
<organism evidence="2 3">
    <name type="scientific">Prauserella oleivorans</name>
    <dbReference type="NCBI Taxonomy" id="1478153"/>
    <lineage>
        <taxon>Bacteria</taxon>
        <taxon>Bacillati</taxon>
        <taxon>Actinomycetota</taxon>
        <taxon>Actinomycetes</taxon>
        <taxon>Pseudonocardiales</taxon>
        <taxon>Pseudonocardiaceae</taxon>
        <taxon>Prauserella</taxon>
    </lineage>
</organism>
<dbReference type="PANTHER" id="PTHR48079:SF6">
    <property type="entry name" value="NAD(P)-BINDING DOMAIN-CONTAINING PROTEIN-RELATED"/>
    <property type="match status" value="1"/>
</dbReference>
<sequence>MKVVVTGATGNVGTALLRLLRPAREWTVTGVARRLPDRVREPYDWVDWISADVGDPAERDRLAGAVDGADAVVHLAWAIHPSRDDPPMGRTNVAGTRAVLRAAGEAGVPHLVVASSVAAYTPPPRWSRVTEDWPCGGVPASAYSRGKVWLERELDAFAARHPTTAVTRLRPCAILQRDAAGQFTRWLLSNLLPGAAVGRPWLPLPLWPRLRAQAVHAEDVAAAVRAAVDQRAAGSFNLAAEPVLDARELAAELGGPQLPVPLAVTSPLAWLTWRAGVQPVHPGWLALADKAALVDTARARDLLGWEPRHDTRSTIASFAAGIRDGAGHGSAPLAQPPSGVTERLRAVPWCRPSHQSQA</sequence>
<protein>
    <submittedName>
        <fullName evidence="2">NAD-dependent epimerase/dehydratase family protein</fullName>
    </submittedName>
</protein>
<evidence type="ECO:0000259" key="1">
    <source>
        <dbReference type="Pfam" id="PF01370"/>
    </source>
</evidence>
<dbReference type="Gene3D" id="3.40.50.720">
    <property type="entry name" value="NAD(P)-binding Rossmann-like Domain"/>
    <property type="match status" value="1"/>
</dbReference>
<name>A0ABW5WEX5_9PSEU</name>
<dbReference type="Pfam" id="PF01370">
    <property type="entry name" value="Epimerase"/>
    <property type="match status" value="1"/>
</dbReference>
<reference evidence="3" key="1">
    <citation type="journal article" date="2019" name="Int. J. Syst. Evol. Microbiol.">
        <title>The Global Catalogue of Microorganisms (GCM) 10K type strain sequencing project: providing services to taxonomists for standard genome sequencing and annotation.</title>
        <authorList>
            <consortium name="The Broad Institute Genomics Platform"/>
            <consortium name="The Broad Institute Genome Sequencing Center for Infectious Disease"/>
            <person name="Wu L."/>
            <person name="Ma J."/>
        </authorList>
    </citation>
    <scope>NUCLEOTIDE SEQUENCE [LARGE SCALE GENOMIC DNA]</scope>
    <source>
        <strain evidence="3">IBRC-M 10906</strain>
    </source>
</reference>
<dbReference type="Proteomes" id="UP001597478">
    <property type="component" value="Unassembled WGS sequence"/>
</dbReference>
<evidence type="ECO:0000313" key="2">
    <source>
        <dbReference type="EMBL" id="MFD2800891.1"/>
    </source>
</evidence>
<dbReference type="SUPFAM" id="SSF51735">
    <property type="entry name" value="NAD(P)-binding Rossmann-fold domains"/>
    <property type="match status" value="1"/>
</dbReference>
<dbReference type="RefSeq" id="WP_377390752.1">
    <property type="nucleotide sequence ID" value="NZ_JBHSAN010000024.1"/>
</dbReference>
<feature type="domain" description="NAD-dependent epimerase/dehydratase" evidence="1">
    <location>
        <begin position="3"/>
        <end position="238"/>
    </location>
</feature>
<dbReference type="EMBL" id="JBHUOF010000021">
    <property type="protein sequence ID" value="MFD2800891.1"/>
    <property type="molecule type" value="Genomic_DNA"/>
</dbReference>
<gene>
    <name evidence="2" type="ORF">ACFS2C_15980</name>
</gene>